<reference evidence="2 3" key="1">
    <citation type="submission" date="2018-06" db="EMBL/GenBank/DDBJ databases">
        <authorList>
            <consortium name="Pathogen Informatics"/>
            <person name="Doyle S."/>
        </authorList>
    </citation>
    <scope>NUCLEOTIDE SEQUENCE [LARGE SCALE GENOMIC DNA]</scope>
    <source>
        <strain evidence="2 3">NCTC12413</strain>
    </source>
</reference>
<evidence type="ECO:0000313" key="4">
    <source>
        <dbReference type="Proteomes" id="UP000321598"/>
    </source>
</evidence>
<dbReference type="Gene3D" id="3.40.630.30">
    <property type="match status" value="1"/>
</dbReference>
<organism evidence="2 3">
    <name type="scientific">Staphylococcus arlettae</name>
    <dbReference type="NCBI Taxonomy" id="29378"/>
    <lineage>
        <taxon>Bacteria</taxon>
        <taxon>Bacillati</taxon>
        <taxon>Bacillota</taxon>
        <taxon>Bacilli</taxon>
        <taxon>Bacillales</taxon>
        <taxon>Staphylococcaceae</taxon>
        <taxon>Staphylococcus</taxon>
    </lineage>
</organism>
<evidence type="ECO:0000313" key="3">
    <source>
        <dbReference type="Proteomes" id="UP000254956"/>
    </source>
</evidence>
<sequence length="174" mass="20049">MLHTRILSINDIDLYQQFLLQALHNKSNAFIWGIYDNEIVTAPYLKTTLSPQNKNYIVFGLFSNQSLIAVSTMAHFPIHGLAHKAYLENMCVTGINAEERKENAALLINYIFNTCEEKNIEIVIASVASNNITAKVFFSDLDFDVLAVEQHARKYHDKYIDQHWLIYYLDSTML</sequence>
<accession>A0A380CKX8</accession>
<dbReference type="RefSeq" id="WP_103388096.1">
    <property type="nucleotide sequence ID" value="NZ_BKAV01000003.1"/>
</dbReference>
<dbReference type="EMBL" id="BKAV01000003">
    <property type="protein sequence ID" value="GEP99538.1"/>
    <property type="molecule type" value="Genomic_DNA"/>
</dbReference>
<dbReference type="GO" id="GO:0016740">
    <property type="term" value="F:transferase activity"/>
    <property type="evidence" value="ECO:0007669"/>
    <property type="project" value="UniProtKB-KW"/>
</dbReference>
<keyword evidence="2" id="KW-0808">Transferase</keyword>
<dbReference type="Pfam" id="PF13420">
    <property type="entry name" value="Acetyltransf_4"/>
    <property type="match status" value="1"/>
</dbReference>
<dbReference type="SUPFAM" id="SSF55729">
    <property type="entry name" value="Acyl-CoA N-acyltransferases (Nat)"/>
    <property type="match status" value="1"/>
</dbReference>
<reference evidence="1 4" key="2">
    <citation type="submission" date="2019-07" db="EMBL/GenBank/DDBJ databases">
        <title>Whole genome shotgun sequence of Staphylococcus arlettae NBRC 109765.</title>
        <authorList>
            <person name="Hosoyama A."/>
            <person name="Uohara A."/>
            <person name="Ohji S."/>
            <person name="Ichikawa N."/>
        </authorList>
    </citation>
    <scope>NUCLEOTIDE SEQUENCE [LARGE SCALE GENOMIC DNA]</scope>
    <source>
        <strain evidence="1 4">NBRC 109765</strain>
    </source>
</reference>
<gene>
    <name evidence="2" type="ORF">NCTC12413_02042</name>
    <name evidence="1" type="ORF">SAR03_05760</name>
</gene>
<protein>
    <submittedName>
        <fullName evidence="1">N-acetyltransferase</fullName>
    </submittedName>
    <submittedName>
        <fullName evidence="2">Putative acetyltransferase</fullName>
    </submittedName>
</protein>
<evidence type="ECO:0000313" key="1">
    <source>
        <dbReference type="EMBL" id="GEP99538.1"/>
    </source>
</evidence>
<proteinExistence type="predicted"/>
<keyword evidence="4" id="KW-1185">Reference proteome</keyword>
<dbReference type="Proteomes" id="UP000254956">
    <property type="component" value="Unassembled WGS sequence"/>
</dbReference>
<dbReference type="Proteomes" id="UP000321598">
    <property type="component" value="Unassembled WGS sequence"/>
</dbReference>
<dbReference type="STRING" id="1212545.SARL_08519"/>
<dbReference type="EMBL" id="UGZE01000001">
    <property type="protein sequence ID" value="SUJ22901.1"/>
    <property type="molecule type" value="Genomic_DNA"/>
</dbReference>
<dbReference type="OrthoDB" id="2399937at2"/>
<evidence type="ECO:0000313" key="2">
    <source>
        <dbReference type="EMBL" id="SUJ22901.1"/>
    </source>
</evidence>
<name>A0A380CKX8_9STAP</name>
<dbReference type="InterPro" id="IPR016181">
    <property type="entry name" value="Acyl_CoA_acyltransferase"/>
</dbReference>
<dbReference type="AlphaFoldDB" id="A0A380CKX8"/>